<proteinExistence type="predicted"/>
<accession>A0A8S1ABF5</accession>
<dbReference type="OrthoDB" id="674948at2759"/>
<name>A0A8S1ABF5_ARCPL</name>
<protein>
    <submittedName>
        <fullName evidence="1">Uncharacterized protein</fullName>
    </submittedName>
</protein>
<comment type="caution">
    <text evidence="1">The sequence shown here is derived from an EMBL/GenBank/DDBJ whole genome shotgun (WGS) entry which is preliminary data.</text>
</comment>
<evidence type="ECO:0000313" key="2">
    <source>
        <dbReference type="Proteomes" id="UP000494256"/>
    </source>
</evidence>
<organism evidence="1 2">
    <name type="scientific">Arctia plantaginis</name>
    <name type="common">Wood tiger moth</name>
    <name type="synonym">Phalaena plantaginis</name>
    <dbReference type="NCBI Taxonomy" id="874455"/>
    <lineage>
        <taxon>Eukaryota</taxon>
        <taxon>Metazoa</taxon>
        <taxon>Ecdysozoa</taxon>
        <taxon>Arthropoda</taxon>
        <taxon>Hexapoda</taxon>
        <taxon>Insecta</taxon>
        <taxon>Pterygota</taxon>
        <taxon>Neoptera</taxon>
        <taxon>Endopterygota</taxon>
        <taxon>Lepidoptera</taxon>
        <taxon>Glossata</taxon>
        <taxon>Ditrysia</taxon>
        <taxon>Noctuoidea</taxon>
        <taxon>Erebidae</taxon>
        <taxon>Arctiinae</taxon>
        <taxon>Arctia</taxon>
    </lineage>
</organism>
<evidence type="ECO:0000313" key="1">
    <source>
        <dbReference type="EMBL" id="CAB3242785.1"/>
    </source>
</evidence>
<reference evidence="1 2" key="1">
    <citation type="submission" date="2020-04" db="EMBL/GenBank/DDBJ databases">
        <authorList>
            <person name="Wallbank WR R."/>
            <person name="Pardo Diaz C."/>
            <person name="Kozak K."/>
            <person name="Martin S."/>
            <person name="Jiggins C."/>
            <person name="Moest M."/>
            <person name="Warren A I."/>
            <person name="Byers J.R.P. K."/>
            <person name="Montejo-Kovacevich G."/>
            <person name="Yen C E."/>
        </authorList>
    </citation>
    <scope>NUCLEOTIDE SEQUENCE [LARGE SCALE GENOMIC DNA]</scope>
</reference>
<gene>
    <name evidence="1" type="ORF">APLA_LOCUS10072</name>
</gene>
<dbReference type="Proteomes" id="UP000494256">
    <property type="component" value="Unassembled WGS sequence"/>
</dbReference>
<dbReference type="AlphaFoldDB" id="A0A8S1ABF5"/>
<dbReference type="EMBL" id="CADEBD010000314">
    <property type="protein sequence ID" value="CAB3242785.1"/>
    <property type="molecule type" value="Genomic_DNA"/>
</dbReference>
<sequence length="437" mass="47549">MLPVQPKAVGESRVRYTHLLVRVGECEALHVAGPAEGGGRVPGTVHSPSGARWRVRGAPCCRSSRRRWESPGYGTLTFWCALESARRSMLPVQPKAVGESRVRYTHLLVRVGECEALHVAGPAEGGGRVPGTVHSPSGARWRVRGAPCCRSSRRRWESPGYGTLTFWCALESARRSMLPVQPKAVGESRVRYTHLLVRVGECEALHVAGPAEGGGRVPGTVHSPSGARWRVRGAPCCRSSRRRWESPGYGTLTFWCALESARRSMLPVQPKAVGESRVRYTHLLVRVGECEALHVAGPAEGGGRVPGTVHSPSGARWRVRGAPCCRSSRRRWESPGYGTLTFWCALESARRSMLPVQPKAVGESRVRYTHLLVRVGECEALHVAGPAEGGGRVPGTVHSPSGARWRVRGAPCCRSSRRRWRRGRRASATSAATRCSA</sequence>